<keyword evidence="2" id="KW-1185">Reference proteome</keyword>
<dbReference type="AlphaFoldDB" id="A0A4D6MIQ4"/>
<evidence type="ECO:0000313" key="2">
    <source>
        <dbReference type="Proteomes" id="UP000501690"/>
    </source>
</evidence>
<reference evidence="1 2" key="1">
    <citation type="submission" date="2019-04" db="EMBL/GenBank/DDBJ databases">
        <title>An improved genome assembly and genetic linkage map for asparagus bean, Vigna unguiculata ssp. sesquipedialis.</title>
        <authorList>
            <person name="Xia Q."/>
            <person name="Zhang R."/>
            <person name="Dong Y."/>
        </authorList>
    </citation>
    <scope>NUCLEOTIDE SEQUENCE [LARGE SCALE GENOMIC DNA]</scope>
    <source>
        <tissue evidence="1">Leaf</tissue>
    </source>
</reference>
<dbReference type="Proteomes" id="UP000501690">
    <property type="component" value="Linkage Group LG7"/>
</dbReference>
<accession>A0A4D6MIQ4</accession>
<proteinExistence type="predicted"/>
<evidence type="ECO:0000313" key="1">
    <source>
        <dbReference type="EMBL" id="QCE00601.1"/>
    </source>
</evidence>
<sequence>MNHQFLRPLPGGTVHTARQTCSRRLLFPSLSPGGTFPSARRHLHQNLTILASTAWRKAPYRQVPRVKVVLCSLAIAWRLTDYCQAPYQNCYQSFQPNPAPPKFTKLFWVSRYRLAVRYNPSGGVSFLENSRFLHTS</sequence>
<organism evidence="1 2">
    <name type="scientific">Vigna unguiculata</name>
    <name type="common">Cowpea</name>
    <dbReference type="NCBI Taxonomy" id="3917"/>
    <lineage>
        <taxon>Eukaryota</taxon>
        <taxon>Viridiplantae</taxon>
        <taxon>Streptophyta</taxon>
        <taxon>Embryophyta</taxon>
        <taxon>Tracheophyta</taxon>
        <taxon>Spermatophyta</taxon>
        <taxon>Magnoliopsida</taxon>
        <taxon>eudicotyledons</taxon>
        <taxon>Gunneridae</taxon>
        <taxon>Pentapetalae</taxon>
        <taxon>rosids</taxon>
        <taxon>fabids</taxon>
        <taxon>Fabales</taxon>
        <taxon>Fabaceae</taxon>
        <taxon>Papilionoideae</taxon>
        <taxon>50 kb inversion clade</taxon>
        <taxon>NPAAA clade</taxon>
        <taxon>indigoferoid/millettioid clade</taxon>
        <taxon>Phaseoleae</taxon>
        <taxon>Vigna</taxon>
    </lineage>
</organism>
<name>A0A4D6MIQ4_VIGUN</name>
<protein>
    <submittedName>
        <fullName evidence="1">Uncharacterized protein</fullName>
    </submittedName>
</protein>
<gene>
    <name evidence="1" type="ORF">DEO72_LG7g1891</name>
</gene>
<dbReference type="EMBL" id="CP039351">
    <property type="protein sequence ID" value="QCE00601.1"/>
    <property type="molecule type" value="Genomic_DNA"/>
</dbReference>